<dbReference type="Pfam" id="PF01294">
    <property type="entry name" value="Ribosomal_L13e"/>
    <property type="match status" value="1"/>
</dbReference>
<dbReference type="InterPro" id="IPR001380">
    <property type="entry name" value="Ribosomal_eL13"/>
</dbReference>
<dbReference type="AlphaFoldDB" id="A0A699T4Q6"/>
<comment type="caution">
    <text evidence="4">The sequence shown here is derived from an EMBL/GenBank/DDBJ whole genome shotgun (WGS) entry which is preliminary data.</text>
</comment>
<protein>
    <submittedName>
        <fullName evidence="4">60S ribosomal protein L13-1-like</fullName>
    </submittedName>
</protein>
<keyword evidence="3" id="KW-0687">Ribonucleoprotein</keyword>
<evidence type="ECO:0000256" key="1">
    <source>
        <dbReference type="ARBA" id="ARBA00005640"/>
    </source>
</evidence>
<gene>
    <name evidence="4" type="ORF">Tci_877166</name>
</gene>
<dbReference type="EMBL" id="BKCJ011216716">
    <property type="protein sequence ID" value="GFD05197.1"/>
    <property type="molecule type" value="Genomic_DNA"/>
</dbReference>
<feature type="non-terminal residue" evidence="4">
    <location>
        <position position="1"/>
    </location>
</feature>
<comment type="similarity">
    <text evidence="1">Belongs to the eukaryotic ribosomal protein eL13 family.</text>
</comment>
<dbReference type="GO" id="GO:1990904">
    <property type="term" value="C:ribonucleoprotein complex"/>
    <property type="evidence" value="ECO:0007669"/>
    <property type="project" value="UniProtKB-KW"/>
</dbReference>
<name>A0A699T4Q6_TANCI</name>
<evidence type="ECO:0000256" key="3">
    <source>
        <dbReference type="ARBA" id="ARBA00023274"/>
    </source>
</evidence>
<accession>A0A699T4Q6</accession>
<dbReference type="GO" id="GO:0006412">
    <property type="term" value="P:translation"/>
    <property type="evidence" value="ECO:0007669"/>
    <property type="project" value="InterPro"/>
</dbReference>
<organism evidence="4">
    <name type="scientific">Tanacetum cinerariifolium</name>
    <name type="common">Dalmatian daisy</name>
    <name type="synonym">Chrysanthemum cinerariifolium</name>
    <dbReference type="NCBI Taxonomy" id="118510"/>
    <lineage>
        <taxon>Eukaryota</taxon>
        <taxon>Viridiplantae</taxon>
        <taxon>Streptophyta</taxon>
        <taxon>Embryophyta</taxon>
        <taxon>Tracheophyta</taxon>
        <taxon>Spermatophyta</taxon>
        <taxon>Magnoliopsida</taxon>
        <taxon>eudicotyledons</taxon>
        <taxon>Gunneridae</taxon>
        <taxon>Pentapetalae</taxon>
        <taxon>asterids</taxon>
        <taxon>campanulids</taxon>
        <taxon>Asterales</taxon>
        <taxon>Asteraceae</taxon>
        <taxon>Asteroideae</taxon>
        <taxon>Anthemideae</taxon>
        <taxon>Anthemidinae</taxon>
        <taxon>Tanacetum</taxon>
    </lineage>
</organism>
<evidence type="ECO:0000313" key="4">
    <source>
        <dbReference type="EMBL" id="GFD05197.1"/>
    </source>
</evidence>
<dbReference type="GO" id="GO:0005840">
    <property type="term" value="C:ribosome"/>
    <property type="evidence" value="ECO:0007669"/>
    <property type="project" value="UniProtKB-KW"/>
</dbReference>
<sequence>PHVHGQTLKYNMKLRECRGISLEELKDGRIGYEEFQVRMKEGTDWRKVSLGKCLLPNSLFCICIESDRKKSLLKLIVV</sequence>
<reference evidence="4" key="1">
    <citation type="journal article" date="2019" name="Sci. Rep.">
        <title>Draft genome of Tanacetum cinerariifolium, the natural source of mosquito coil.</title>
        <authorList>
            <person name="Yamashiro T."/>
            <person name="Shiraishi A."/>
            <person name="Satake H."/>
            <person name="Nakayama K."/>
        </authorList>
    </citation>
    <scope>NUCLEOTIDE SEQUENCE</scope>
</reference>
<evidence type="ECO:0000256" key="2">
    <source>
        <dbReference type="ARBA" id="ARBA00022980"/>
    </source>
</evidence>
<proteinExistence type="inferred from homology"/>
<keyword evidence="2 4" id="KW-0689">Ribosomal protein</keyword>
<dbReference type="GO" id="GO:0003735">
    <property type="term" value="F:structural constituent of ribosome"/>
    <property type="evidence" value="ECO:0007669"/>
    <property type="project" value="InterPro"/>
</dbReference>